<gene>
    <name evidence="3" type="ORF">Fcan01_26841</name>
</gene>
<dbReference type="PROSITE" id="PS50097">
    <property type="entry name" value="BTB"/>
    <property type="match status" value="1"/>
</dbReference>
<sequence length="471" mass="50959">MNYISVSFAEIKIGPFVASELGVQSACRFSQITTITRQPQQPFGYIVANSSQQMFTLRIEVGLRVEGFIVKKKGSAVPKATMRVLLENRHKNSDISFQMQDGHKVQAHRYILSAQSDVFEAMFATDMMEKNDGEVELTDFSGEGFEIFLKFVYTGELDEMWRNYVDDDYLHTGCTPQGYISRPPHKGKPPPPIGVKVGSLMSRETHFTMWTKGSKSSLPKKTVNLAGYDAKLGTGSSSTSGGDTGLPPASIYYCARTFPDKKSCRCWNCPFPFVCGPKSGCPCAECADLLGFRVNSAGDLAKPGGSLGDGGDTAMTPQNLFYCGKWKMACRCGTCDGQCGPLSGCPCHACVELVGFRVNRDGVLCRKEGEVWYCGKKRKGNCECGGDCGEKCGGSGPRGSGCPCEACSNIGQPIEEKLVDLTTTESEPRQEAGLDKRISNCDILTSELGPDFSLVPQPSGEDGEVSGIVTQ</sequence>
<evidence type="ECO:0000313" key="4">
    <source>
        <dbReference type="Proteomes" id="UP000198287"/>
    </source>
</evidence>
<dbReference type="AlphaFoldDB" id="A0A226CYQ9"/>
<name>A0A226CYQ9_FOLCA</name>
<dbReference type="Gene3D" id="3.30.710.10">
    <property type="entry name" value="Potassium Channel Kv1.1, Chain A"/>
    <property type="match status" value="1"/>
</dbReference>
<evidence type="ECO:0000313" key="3">
    <source>
        <dbReference type="EMBL" id="OXA38455.1"/>
    </source>
</evidence>
<dbReference type="SUPFAM" id="SSF54695">
    <property type="entry name" value="POZ domain"/>
    <property type="match status" value="1"/>
</dbReference>
<dbReference type="OrthoDB" id="684045at2759"/>
<reference evidence="3 4" key="1">
    <citation type="submission" date="2015-12" db="EMBL/GenBank/DDBJ databases">
        <title>The genome of Folsomia candida.</title>
        <authorList>
            <person name="Faddeeva A."/>
            <person name="Derks M.F."/>
            <person name="Anvar Y."/>
            <person name="Smit S."/>
            <person name="Van Straalen N."/>
            <person name="Roelofs D."/>
        </authorList>
    </citation>
    <scope>NUCLEOTIDE SEQUENCE [LARGE SCALE GENOMIC DNA]</scope>
    <source>
        <strain evidence="3 4">VU population</strain>
        <tissue evidence="3">Whole body</tissue>
    </source>
</reference>
<evidence type="ECO:0000256" key="1">
    <source>
        <dbReference type="SAM" id="MobiDB-lite"/>
    </source>
</evidence>
<keyword evidence="4" id="KW-1185">Reference proteome</keyword>
<organism evidence="3 4">
    <name type="scientific">Folsomia candida</name>
    <name type="common">Springtail</name>
    <dbReference type="NCBI Taxonomy" id="158441"/>
    <lineage>
        <taxon>Eukaryota</taxon>
        <taxon>Metazoa</taxon>
        <taxon>Ecdysozoa</taxon>
        <taxon>Arthropoda</taxon>
        <taxon>Hexapoda</taxon>
        <taxon>Collembola</taxon>
        <taxon>Entomobryomorpha</taxon>
        <taxon>Isotomoidea</taxon>
        <taxon>Isotomidae</taxon>
        <taxon>Proisotominae</taxon>
        <taxon>Folsomia</taxon>
    </lineage>
</organism>
<dbReference type="Proteomes" id="UP000198287">
    <property type="component" value="Unassembled WGS sequence"/>
</dbReference>
<feature type="domain" description="BTB" evidence="2">
    <location>
        <begin position="93"/>
        <end position="158"/>
    </location>
</feature>
<feature type="region of interest" description="Disordered" evidence="1">
    <location>
        <begin position="449"/>
        <end position="471"/>
    </location>
</feature>
<dbReference type="InterPro" id="IPR000210">
    <property type="entry name" value="BTB/POZ_dom"/>
</dbReference>
<dbReference type="EMBL" id="LNIX01000046">
    <property type="protein sequence ID" value="OXA38455.1"/>
    <property type="molecule type" value="Genomic_DNA"/>
</dbReference>
<accession>A0A226CYQ9</accession>
<dbReference type="PANTHER" id="PTHR24413">
    <property type="entry name" value="SPECKLE-TYPE POZ PROTEIN"/>
    <property type="match status" value="1"/>
</dbReference>
<comment type="caution">
    <text evidence="3">The sequence shown here is derived from an EMBL/GenBank/DDBJ whole genome shotgun (WGS) entry which is preliminary data.</text>
</comment>
<dbReference type="Pfam" id="PF00651">
    <property type="entry name" value="BTB"/>
    <property type="match status" value="1"/>
</dbReference>
<evidence type="ECO:0000259" key="2">
    <source>
        <dbReference type="PROSITE" id="PS50097"/>
    </source>
</evidence>
<dbReference type="CDD" id="cd18186">
    <property type="entry name" value="BTB_POZ_ZBTB_KLHL-like"/>
    <property type="match status" value="1"/>
</dbReference>
<proteinExistence type="predicted"/>
<dbReference type="InterPro" id="IPR011333">
    <property type="entry name" value="SKP1/BTB/POZ_sf"/>
</dbReference>
<protein>
    <submittedName>
        <fullName evidence="3">ARM repeat protein</fullName>
    </submittedName>
</protein>
<dbReference type="SMART" id="SM00225">
    <property type="entry name" value="BTB"/>
    <property type="match status" value="1"/>
</dbReference>